<evidence type="ECO:0000313" key="3">
    <source>
        <dbReference type="Proteomes" id="UP000321926"/>
    </source>
</evidence>
<dbReference type="OrthoDB" id="1118734at2"/>
<evidence type="ECO:0000313" key="2">
    <source>
        <dbReference type="EMBL" id="TXK52614.1"/>
    </source>
</evidence>
<keyword evidence="3" id="KW-1185">Reference proteome</keyword>
<reference evidence="2 3" key="1">
    <citation type="submission" date="2019-08" db="EMBL/GenBank/DDBJ databases">
        <authorList>
            <person name="Shi S."/>
        </authorList>
    </citation>
    <scope>NUCLEOTIDE SEQUENCE [LARGE SCALE GENOMIC DNA]</scope>
    <source>
        <strain evidence="2 3">GY10130</strain>
    </source>
</reference>
<dbReference type="Pfam" id="PF10677">
    <property type="entry name" value="DUF2490"/>
    <property type="match status" value="1"/>
</dbReference>
<organism evidence="2 3">
    <name type="scientific">Pontibacter qinzhouensis</name>
    <dbReference type="NCBI Taxonomy" id="2603253"/>
    <lineage>
        <taxon>Bacteria</taxon>
        <taxon>Pseudomonadati</taxon>
        <taxon>Bacteroidota</taxon>
        <taxon>Cytophagia</taxon>
        <taxon>Cytophagales</taxon>
        <taxon>Hymenobacteraceae</taxon>
        <taxon>Pontibacter</taxon>
    </lineage>
</organism>
<protein>
    <submittedName>
        <fullName evidence="2">DUF2490 domain-containing protein</fullName>
    </submittedName>
</protein>
<feature type="signal peptide" evidence="1">
    <location>
        <begin position="1"/>
        <end position="22"/>
    </location>
</feature>
<dbReference type="InterPro" id="IPR019619">
    <property type="entry name" value="DUF2490"/>
</dbReference>
<sequence length="269" mass="32331">MRKSICVVFWLVCLTVPTLVSAQEERTRDSDNWNTNLWIGFYNNFRLSEKFFWRAEMHYRRGDYEGQEFVGKMEQIYNRHAITYLYSPTFNMSFGGVLRLNFTPNPGNDNYKEVMHEPRIWHEYLFVMPFPRFQAYHRIRIEHRWSKSNSFDDDWIFRNRWRYKFYAKFPLNKKTLSPGTIYFNPDVEIIMQTGKTVIDSPLEDLRIYPSLAYISSPRVTYSAGMMYATGQNLSDGSVYRQRWVARISAYISLDFRKDEKKVHSVRLLD</sequence>
<comment type="caution">
    <text evidence="2">The sequence shown here is derived from an EMBL/GenBank/DDBJ whole genome shotgun (WGS) entry which is preliminary data.</text>
</comment>
<keyword evidence="1" id="KW-0732">Signal</keyword>
<dbReference type="RefSeq" id="WP_147919840.1">
    <property type="nucleotide sequence ID" value="NZ_VRTY01000002.1"/>
</dbReference>
<proteinExistence type="predicted"/>
<dbReference type="EMBL" id="VRTY01000002">
    <property type="protein sequence ID" value="TXK52614.1"/>
    <property type="molecule type" value="Genomic_DNA"/>
</dbReference>
<feature type="chain" id="PRO_5022677968" evidence="1">
    <location>
        <begin position="23"/>
        <end position="269"/>
    </location>
</feature>
<dbReference type="AlphaFoldDB" id="A0A5C8KFU0"/>
<evidence type="ECO:0000256" key="1">
    <source>
        <dbReference type="SAM" id="SignalP"/>
    </source>
</evidence>
<gene>
    <name evidence="2" type="ORF">FVR03_00730</name>
</gene>
<name>A0A5C8KFU0_9BACT</name>
<dbReference type="Proteomes" id="UP000321926">
    <property type="component" value="Unassembled WGS sequence"/>
</dbReference>
<accession>A0A5C8KFU0</accession>